<evidence type="ECO:0000313" key="2">
    <source>
        <dbReference type="EMBL" id="GFS90236.1"/>
    </source>
</evidence>
<accession>A0A8X6TBJ3</accession>
<dbReference type="AlphaFoldDB" id="A0A8X6TBJ3"/>
<protein>
    <submittedName>
        <fullName evidence="2">Uncharacterized protein</fullName>
    </submittedName>
</protein>
<evidence type="ECO:0000256" key="1">
    <source>
        <dbReference type="SAM" id="MobiDB-lite"/>
    </source>
</evidence>
<dbReference type="EMBL" id="BMAW01099477">
    <property type="protein sequence ID" value="GFS90236.1"/>
    <property type="molecule type" value="Genomic_DNA"/>
</dbReference>
<evidence type="ECO:0000313" key="3">
    <source>
        <dbReference type="Proteomes" id="UP000887013"/>
    </source>
</evidence>
<comment type="caution">
    <text evidence="2">The sequence shown here is derived from an EMBL/GenBank/DDBJ whole genome shotgun (WGS) entry which is preliminary data.</text>
</comment>
<name>A0A8X6TBJ3_NEPPI</name>
<organism evidence="2 3">
    <name type="scientific">Nephila pilipes</name>
    <name type="common">Giant wood spider</name>
    <name type="synonym">Nephila maculata</name>
    <dbReference type="NCBI Taxonomy" id="299642"/>
    <lineage>
        <taxon>Eukaryota</taxon>
        <taxon>Metazoa</taxon>
        <taxon>Ecdysozoa</taxon>
        <taxon>Arthropoda</taxon>
        <taxon>Chelicerata</taxon>
        <taxon>Arachnida</taxon>
        <taxon>Araneae</taxon>
        <taxon>Araneomorphae</taxon>
        <taxon>Entelegynae</taxon>
        <taxon>Araneoidea</taxon>
        <taxon>Nephilidae</taxon>
        <taxon>Nephila</taxon>
    </lineage>
</organism>
<reference evidence="2" key="1">
    <citation type="submission" date="2020-08" db="EMBL/GenBank/DDBJ databases">
        <title>Multicomponent nature underlies the extraordinary mechanical properties of spider dragline silk.</title>
        <authorList>
            <person name="Kono N."/>
            <person name="Nakamura H."/>
            <person name="Mori M."/>
            <person name="Yoshida Y."/>
            <person name="Ohtoshi R."/>
            <person name="Malay A.D."/>
            <person name="Moran D.A.P."/>
            <person name="Tomita M."/>
            <person name="Numata K."/>
            <person name="Arakawa K."/>
        </authorList>
    </citation>
    <scope>NUCLEOTIDE SEQUENCE</scope>
</reference>
<feature type="region of interest" description="Disordered" evidence="1">
    <location>
        <begin position="1"/>
        <end position="30"/>
    </location>
</feature>
<dbReference type="Proteomes" id="UP000887013">
    <property type="component" value="Unassembled WGS sequence"/>
</dbReference>
<feature type="compositionally biased region" description="Basic residues" evidence="1">
    <location>
        <begin position="1"/>
        <end position="10"/>
    </location>
</feature>
<proteinExistence type="predicted"/>
<keyword evidence="3" id="KW-1185">Reference proteome</keyword>
<gene>
    <name evidence="2" type="ORF">NPIL_393561</name>
</gene>
<sequence length="118" mass="12817">MFPLTKKKLKSPSLSTGGGAKPKLQNPNDISQDFEGEIIFLRSMTKNCEITCPGSVATGCSSHVHRFFALTSLHFPRPPIRGSIISAADSLTSFLHQTIERAAENSTSSIRILMLAEV</sequence>